<dbReference type="GO" id="GO:0016787">
    <property type="term" value="F:hydrolase activity"/>
    <property type="evidence" value="ECO:0007669"/>
    <property type="project" value="UniProtKB-KW"/>
</dbReference>
<evidence type="ECO:0000313" key="5">
    <source>
        <dbReference type="Proteomes" id="UP000602198"/>
    </source>
</evidence>
<reference evidence="4 5" key="1">
    <citation type="submission" date="2021-01" db="EMBL/GenBank/DDBJ databases">
        <title>WGS of actinomycetes isolated from Thailand.</title>
        <authorList>
            <person name="Thawai C."/>
        </authorList>
    </citation>
    <scope>NUCLEOTIDE SEQUENCE [LARGE SCALE GENOMIC DNA]</scope>
    <source>
        <strain evidence="4 5">LPG 2</strain>
    </source>
</reference>
<protein>
    <submittedName>
        <fullName evidence="4">Alpha/beta hydrolase</fullName>
    </submittedName>
</protein>
<keyword evidence="1" id="KW-1133">Transmembrane helix</keyword>
<feature type="transmembrane region" description="Helical" evidence="1">
    <location>
        <begin position="202"/>
        <end position="224"/>
    </location>
</feature>
<dbReference type="Pfam" id="PF10081">
    <property type="entry name" value="Abhydrolase_9"/>
    <property type="match status" value="1"/>
</dbReference>
<sequence>MGQKSVDQRRSATGYDYSSAVRRCRNRHAGVVAALTYRGPRFRARGRHTGPVLDTARVLTRLRARGAVYFKHGKGKRVGAVIRRAEEIIDLNHTGLVVATIFFAWSVTPSLVPRDWLFQGLISGINAALGYGVGCILQWLFYKWIRPQLTMIGTPPVLVRDLVKIAIVLSCILFAAYMLVMSADWQREIYSLMGMEGTSRAAYLRTGGLSLLVGVIVVAVYRTLRELVRFIARQLSRWVKVPPTLAPATGALLLTILIVTLFNGVATSAFFSVANSAFSVRNDTKSDFARQPTLPERSGSPQSLAKWETLGFEGRWFVAHGPDPLLISALTGKPAREPIRVYVGLESGGREMTQEQLAVAELERTGAFDRKVLVIVTTTGTGWVNSMSAAALEYMYGGDTAILASQYSYLPSVLSFLADRQKVAVAGKKMFDAVYERWSSRPENARPKLLVYGESLGSQGSESAFTGLADLRSKVNGALWVGPPNSNRLWEQFVSRRDPGTREVDPIYADGLVVRFAAQAADLEKPSPDWRYPRIVYLMHPSDPIVWWSPDLLSSQPDWLSEPRGSDVSSQMRWWPFVTFWQVAADLTNAQGVSDGHGHRYGSLVLDGWAAIAPPEDWTPELREKIRVQIELAEDFERVVK</sequence>
<dbReference type="Pfam" id="PF15420">
    <property type="entry name" value="Abhydrolase_9_N"/>
    <property type="match status" value="1"/>
</dbReference>
<feature type="transmembrane region" description="Helical" evidence="1">
    <location>
        <begin position="93"/>
        <end position="112"/>
    </location>
</feature>
<feature type="domain" description="Alpha/beta-hydrolase N-terminal" evidence="3">
    <location>
        <begin position="108"/>
        <end position="322"/>
    </location>
</feature>
<evidence type="ECO:0000259" key="3">
    <source>
        <dbReference type="Pfam" id="PF15420"/>
    </source>
</evidence>
<dbReference type="EMBL" id="JAERRJ010000009">
    <property type="protein sequence ID" value="MBL1077581.1"/>
    <property type="molecule type" value="Genomic_DNA"/>
</dbReference>
<gene>
    <name evidence="4" type="ORF">JK358_24550</name>
</gene>
<organism evidence="4 5">
    <name type="scientific">Nocardia acididurans</name>
    <dbReference type="NCBI Taxonomy" id="2802282"/>
    <lineage>
        <taxon>Bacteria</taxon>
        <taxon>Bacillati</taxon>
        <taxon>Actinomycetota</taxon>
        <taxon>Actinomycetes</taxon>
        <taxon>Mycobacteriales</taxon>
        <taxon>Nocardiaceae</taxon>
        <taxon>Nocardia</taxon>
    </lineage>
</organism>
<keyword evidence="4" id="KW-0378">Hydrolase</keyword>
<feature type="domain" description="Alpha/beta-hydrolase catalytic" evidence="2">
    <location>
        <begin position="339"/>
        <end position="625"/>
    </location>
</feature>
<dbReference type="InterPro" id="IPR027787">
    <property type="entry name" value="Alpha/beta-hydrolase_catalytic"/>
</dbReference>
<evidence type="ECO:0000256" key="1">
    <source>
        <dbReference type="SAM" id="Phobius"/>
    </source>
</evidence>
<feature type="transmembrane region" description="Helical" evidence="1">
    <location>
        <begin position="162"/>
        <end position="182"/>
    </location>
</feature>
<evidence type="ECO:0000313" key="4">
    <source>
        <dbReference type="EMBL" id="MBL1077581.1"/>
    </source>
</evidence>
<evidence type="ECO:0000259" key="2">
    <source>
        <dbReference type="Pfam" id="PF10081"/>
    </source>
</evidence>
<proteinExistence type="predicted"/>
<name>A0ABS1MAF6_9NOCA</name>
<dbReference type="Proteomes" id="UP000602198">
    <property type="component" value="Unassembled WGS sequence"/>
</dbReference>
<keyword evidence="1" id="KW-0812">Transmembrane</keyword>
<feature type="transmembrane region" description="Helical" evidence="1">
    <location>
        <begin position="118"/>
        <end position="141"/>
    </location>
</feature>
<comment type="caution">
    <text evidence="4">The sequence shown here is derived from an EMBL/GenBank/DDBJ whole genome shotgun (WGS) entry which is preliminary data.</text>
</comment>
<feature type="transmembrane region" description="Helical" evidence="1">
    <location>
        <begin position="245"/>
        <end position="271"/>
    </location>
</feature>
<accession>A0ABS1MAF6</accession>
<keyword evidence="1" id="KW-0472">Membrane</keyword>
<keyword evidence="5" id="KW-1185">Reference proteome</keyword>
<dbReference type="InterPro" id="IPR027788">
    <property type="entry name" value="Alpha/beta-hydrolase_N_dom"/>
</dbReference>